<dbReference type="EMBL" id="VOIH02000001">
    <property type="protein sequence ID" value="KAF3457326.1"/>
    <property type="molecule type" value="Genomic_DNA"/>
</dbReference>
<dbReference type="AlphaFoldDB" id="A0A8K0MSJ5"/>
<keyword evidence="2" id="KW-1185">Reference proteome</keyword>
<reference evidence="1" key="1">
    <citation type="submission" date="2020-03" db="EMBL/GenBank/DDBJ databases">
        <title>A high-quality chromosome-level genome assembly of a woody plant with both climbing and erect habits, Rhamnella rubrinervis.</title>
        <authorList>
            <person name="Lu Z."/>
            <person name="Yang Y."/>
            <person name="Zhu X."/>
            <person name="Sun Y."/>
        </authorList>
    </citation>
    <scope>NUCLEOTIDE SEQUENCE</scope>
    <source>
        <strain evidence="1">BYM</strain>
        <tissue evidence="1">Leaf</tissue>
    </source>
</reference>
<name>A0A8K0MSJ5_9ROSA</name>
<sequence>MSIKGVGRGDFLFVVDGKIGSAVSSSLSTRVCFGEDQRVSLVQVVSFQRLDDSEFELSYAVGKIHFTIDFWVPIAQLPTQDYPKMDLSSKHMEQSKSQYE</sequence>
<comment type="caution">
    <text evidence="1">The sequence shown here is derived from an EMBL/GenBank/DDBJ whole genome shotgun (WGS) entry which is preliminary data.</text>
</comment>
<protein>
    <submittedName>
        <fullName evidence="1">Uncharacterized protein</fullName>
    </submittedName>
</protein>
<proteinExistence type="predicted"/>
<accession>A0A8K0MSJ5</accession>
<dbReference type="Proteomes" id="UP000796880">
    <property type="component" value="Unassembled WGS sequence"/>
</dbReference>
<evidence type="ECO:0000313" key="2">
    <source>
        <dbReference type="Proteomes" id="UP000796880"/>
    </source>
</evidence>
<gene>
    <name evidence="1" type="ORF">FNV43_RR01983</name>
</gene>
<evidence type="ECO:0000313" key="1">
    <source>
        <dbReference type="EMBL" id="KAF3457326.1"/>
    </source>
</evidence>
<organism evidence="1 2">
    <name type="scientific">Rhamnella rubrinervis</name>
    <dbReference type="NCBI Taxonomy" id="2594499"/>
    <lineage>
        <taxon>Eukaryota</taxon>
        <taxon>Viridiplantae</taxon>
        <taxon>Streptophyta</taxon>
        <taxon>Embryophyta</taxon>
        <taxon>Tracheophyta</taxon>
        <taxon>Spermatophyta</taxon>
        <taxon>Magnoliopsida</taxon>
        <taxon>eudicotyledons</taxon>
        <taxon>Gunneridae</taxon>
        <taxon>Pentapetalae</taxon>
        <taxon>rosids</taxon>
        <taxon>fabids</taxon>
        <taxon>Rosales</taxon>
        <taxon>Rhamnaceae</taxon>
        <taxon>rhamnoid group</taxon>
        <taxon>Rhamneae</taxon>
        <taxon>Rhamnella</taxon>
    </lineage>
</organism>